<name>A0A934IPW2_9HYPH</name>
<evidence type="ECO:0000259" key="2">
    <source>
        <dbReference type="Pfam" id="PF07811"/>
    </source>
</evidence>
<proteinExistence type="predicted"/>
<organism evidence="3 4">
    <name type="scientific">Devosia sediminis</name>
    <dbReference type="NCBI Taxonomy" id="2798801"/>
    <lineage>
        <taxon>Bacteria</taxon>
        <taxon>Pseudomonadati</taxon>
        <taxon>Pseudomonadota</taxon>
        <taxon>Alphaproteobacteria</taxon>
        <taxon>Hyphomicrobiales</taxon>
        <taxon>Devosiaceae</taxon>
        <taxon>Devosia</taxon>
    </lineage>
</organism>
<dbReference type="AlphaFoldDB" id="A0A934IPW2"/>
<feature type="transmembrane region" description="Helical" evidence="1">
    <location>
        <begin position="21"/>
        <end position="43"/>
    </location>
</feature>
<keyword evidence="4" id="KW-1185">Reference proteome</keyword>
<protein>
    <submittedName>
        <fullName evidence="3">Pilus assembly protein</fullName>
    </submittedName>
</protein>
<dbReference type="InterPro" id="IPR012495">
    <property type="entry name" value="TadE-like_dom"/>
</dbReference>
<gene>
    <name evidence="3" type="ORF">JEQ47_07935</name>
</gene>
<reference evidence="3" key="1">
    <citation type="submission" date="2020-12" db="EMBL/GenBank/DDBJ databases">
        <title>Devosia sp. MSA67 isolated from Mo River.</title>
        <authorList>
            <person name="Ma F."/>
            <person name="Zi Z."/>
        </authorList>
    </citation>
    <scope>NUCLEOTIDE SEQUENCE</scope>
    <source>
        <strain evidence="3">MSA67</strain>
    </source>
</reference>
<evidence type="ECO:0000313" key="3">
    <source>
        <dbReference type="EMBL" id="MBJ3784644.1"/>
    </source>
</evidence>
<feature type="domain" description="TadE-like" evidence="2">
    <location>
        <begin position="22"/>
        <end position="64"/>
    </location>
</feature>
<evidence type="ECO:0000313" key="4">
    <source>
        <dbReference type="Proteomes" id="UP000602124"/>
    </source>
</evidence>
<dbReference type="Proteomes" id="UP000602124">
    <property type="component" value="Unassembled WGS sequence"/>
</dbReference>
<accession>A0A934IPW2</accession>
<dbReference type="EMBL" id="JAEKMH010000002">
    <property type="protein sequence ID" value="MBJ3784644.1"/>
    <property type="molecule type" value="Genomic_DNA"/>
</dbReference>
<dbReference type="Pfam" id="PF07811">
    <property type="entry name" value="TadE"/>
    <property type="match status" value="1"/>
</dbReference>
<keyword evidence="1" id="KW-0812">Transmembrane</keyword>
<keyword evidence="1" id="KW-0472">Membrane</keyword>
<evidence type="ECO:0000256" key="1">
    <source>
        <dbReference type="SAM" id="Phobius"/>
    </source>
</evidence>
<sequence length="184" mass="20180">MSGNFGTFLLRQLRRLRRNEDGVTAIEFGLLALPFFGIIGAIMQTSLVFLASQVLESAVHDASRAIRTGQAQAAGTTLEQFRTDVCNRLYRLLPDCDGLHVRVNVVTNFESATVEPPLPQPCTAPCDWTESESFAPGTGRSVVLVQVYYRYPIVIQLGPLGLSNMADGRRLMGSVAVFQNEPFS</sequence>
<dbReference type="RefSeq" id="WP_198875883.1">
    <property type="nucleotide sequence ID" value="NZ_JAEKMH010000002.1"/>
</dbReference>
<comment type="caution">
    <text evidence="3">The sequence shown here is derived from an EMBL/GenBank/DDBJ whole genome shotgun (WGS) entry which is preliminary data.</text>
</comment>
<keyword evidence="1" id="KW-1133">Transmembrane helix</keyword>